<evidence type="ECO:0000313" key="1">
    <source>
        <dbReference type="EMBL" id="RVX18322.1"/>
    </source>
</evidence>
<gene>
    <name evidence="1" type="ORF">CK203_006585</name>
</gene>
<dbReference type="EMBL" id="QGNW01000011">
    <property type="protein sequence ID" value="RVX18322.1"/>
    <property type="molecule type" value="Genomic_DNA"/>
</dbReference>
<dbReference type="Proteomes" id="UP000288805">
    <property type="component" value="Unassembled WGS sequence"/>
</dbReference>
<name>A0A438KAU3_VITVI</name>
<evidence type="ECO:0000313" key="2">
    <source>
        <dbReference type="Proteomes" id="UP000288805"/>
    </source>
</evidence>
<organism evidence="1 2">
    <name type="scientific">Vitis vinifera</name>
    <name type="common">Grape</name>
    <dbReference type="NCBI Taxonomy" id="29760"/>
    <lineage>
        <taxon>Eukaryota</taxon>
        <taxon>Viridiplantae</taxon>
        <taxon>Streptophyta</taxon>
        <taxon>Embryophyta</taxon>
        <taxon>Tracheophyta</taxon>
        <taxon>Spermatophyta</taxon>
        <taxon>Magnoliopsida</taxon>
        <taxon>eudicotyledons</taxon>
        <taxon>Gunneridae</taxon>
        <taxon>Pentapetalae</taxon>
        <taxon>rosids</taxon>
        <taxon>Vitales</taxon>
        <taxon>Vitaceae</taxon>
        <taxon>Viteae</taxon>
        <taxon>Vitis</taxon>
    </lineage>
</organism>
<protein>
    <submittedName>
        <fullName evidence="1">Uncharacterized protein</fullName>
    </submittedName>
</protein>
<proteinExistence type="predicted"/>
<dbReference type="AlphaFoldDB" id="A0A438KAU3"/>
<accession>A0A438KAU3</accession>
<sequence>MEKVFFEELKERKKNILNKIVSIDAIKREGNLSPELSALRALRKGELKELLLREEMHWRQKV</sequence>
<comment type="caution">
    <text evidence="1">The sequence shown here is derived from an EMBL/GenBank/DDBJ whole genome shotgun (WGS) entry which is preliminary data.</text>
</comment>
<reference evidence="1 2" key="1">
    <citation type="journal article" date="2018" name="PLoS Genet.">
        <title>Population sequencing reveals clonal diversity and ancestral inbreeding in the grapevine cultivar Chardonnay.</title>
        <authorList>
            <person name="Roach M.J."/>
            <person name="Johnson D.L."/>
            <person name="Bohlmann J."/>
            <person name="van Vuuren H.J."/>
            <person name="Jones S.J."/>
            <person name="Pretorius I.S."/>
            <person name="Schmidt S.A."/>
            <person name="Borneman A.R."/>
        </authorList>
    </citation>
    <scope>NUCLEOTIDE SEQUENCE [LARGE SCALE GENOMIC DNA]</scope>
    <source>
        <strain evidence="2">cv. Chardonnay</strain>
        <tissue evidence="1">Leaf</tissue>
    </source>
</reference>